<evidence type="ECO:0000313" key="3">
    <source>
        <dbReference type="EMBL" id="KAG8076232.1"/>
    </source>
</evidence>
<name>A0A8J5VLH9_ZIZPA</name>
<keyword evidence="4" id="KW-1185">Reference proteome</keyword>
<reference evidence="3" key="1">
    <citation type="journal article" date="2021" name="bioRxiv">
        <title>Whole Genome Assembly and Annotation of Northern Wild Rice, Zizania palustris L., Supports a Whole Genome Duplication in the Zizania Genus.</title>
        <authorList>
            <person name="Haas M."/>
            <person name="Kono T."/>
            <person name="Macchietto M."/>
            <person name="Millas R."/>
            <person name="McGilp L."/>
            <person name="Shao M."/>
            <person name="Duquette J."/>
            <person name="Hirsch C.N."/>
            <person name="Kimball J."/>
        </authorList>
    </citation>
    <scope>NUCLEOTIDE SEQUENCE</scope>
    <source>
        <tissue evidence="3">Fresh leaf tissue</tissue>
    </source>
</reference>
<dbReference type="AlphaFoldDB" id="A0A8J5VLH9"/>
<dbReference type="EMBL" id="JAAALK010000283">
    <property type="protein sequence ID" value="KAG8076232.1"/>
    <property type="molecule type" value="Genomic_DNA"/>
</dbReference>
<accession>A0A8J5VLH9</accession>
<keyword evidence="2" id="KW-0732">Signal</keyword>
<evidence type="ECO:0000313" key="4">
    <source>
        <dbReference type="Proteomes" id="UP000729402"/>
    </source>
</evidence>
<feature type="signal peptide" evidence="2">
    <location>
        <begin position="1"/>
        <end position="19"/>
    </location>
</feature>
<feature type="chain" id="PRO_5035155224" evidence="2">
    <location>
        <begin position="20"/>
        <end position="88"/>
    </location>
</feature>
<proteinExistence type="predicted"/>
<feature type="region of interest" description="Disordered" evidence="1">
    <location>
        <begin position="68"/>
        <end position="88"/>
    </location>
</feature>
<evidence type="ECO:0000256" key="2">
    <source>
        <dbReference type="SAM" id="SignalP"/>
    </source>
</evidence>
<sequence>MFLLSVLFLGSSCTAPAAAARLLADGTGGEVAAAAADGGAVLVVPTSLGWRLRHWLPAAVLEMKQGASSGASCSTWDPNNPCPPPPKH</sequence>
<organism evidence="3 4">
    <name type="scientific">Zizania palustris</name>
    <name type="common">Northern wild rice</name>
    <dbReference type="NCBI Taxonomy" id="103762"/>
    <lineage>
        <taxon>Eukaryota</taxon>
        <taxon>Viridiplantae</taxon>
        <taxon>Streptophyta</taxon>
        <taxon>Embryophyta</taxon>
        <taxon>Tracheophyta</taxon>
        <taxon>Spermatophyta</taxon>
        <taxon>Magnoliopsida</taxon>
        <taxon>Liliopsida</taxon>
        <taxon>Poales</taxon>
        <taxon>Poaceae</taxon>
        <taxon>BOP clade</taxon>
        <taxon>Oryzoideae</taxon>
        <taxon>Oryzeae</taxon>
        <taxon>Zizaniinae</taxon>
        <taxon>Zizania</taxon>
    </lineage>
</organism>
<gene>
    <name evidence="3" type="ORF">GUJ93_ZPchr0006g45580</name>
</gene>
<dbReference type="Proteomes" id="UP000729402">
    <property type="component" value="Unassembled WGS sequence"/>
</dbReference>
<evidence type="ECO:0000256" key="1">
    <source>
        <dbReference type="SAM" id="MobiDB-lite"/>
    </source>
</evidence>
<reference evidence="3" key="2">
    <citation type="submission" date="2021-02" db="EMBL/GenBank/DDBJ databases">
        <authorList>
            <person name="Kimball J.A."/>
            <person name="Haas M.W."/>
            <person name="Macchietto M."/>
            <person name="Kono T."/>
            <person name="Duquette J."/>
            <person name="Shao M."/>
        </authorList>
    </citation>
    <scope>NUCLEOTIDE SEQUENCE</scope>
    <source>
        <tissue evidence="3">Fresh leaf tissue</tissue>
    </source>
</reference>
<feature type="compositionally biased region" description="Polar residues" evidence="1">
    <location>
        <begin position="68"/>
        <end position="77"/>
    </location>
</feature>
<protein>
    <submittedName>
        <fullName evidence="3">Uncharacterized protein</fullName>
    </submittedName>
</protein>
<comment type="caution">
    <text evidence="3">The sequence shown here is derived from an EMBL/GenBank/DDBJ whole genome shotgun (WGS) entry which is preliminary data.</text>
</comment>